<dbReference type="InterPro" id="IPR036649">
    <property type="entry name" value="Pyrophosphatase_sf"/>
</dbReference>
<dbReference type="Proteomes" id="UP000570166">
    <property type="component" value="Unassembled WGS sequence"/>
</dbReference>
<protein>
    <recommendedName>
        <fullName evidence="2">inorganic diphosphatase</fullName>
        <ecNumber evidence="2">3.6.1.1</ecNumber>
    </recommendedName>
</protein>
<evidence type="ECO:0000256" key="2">
    <source>
        <dbReference type="ARBA" id="ARBA00012146"/>
    </source>
</evidence>
<comment type="caution">
    <text evidence="6">The sequence shown here is derived from an EMBL/GenBank/DDBJ whole genome shotgun (WGS) entry which is preliminary data.</text>
</comment>
<evidence type="ECO:0000256" key="3">
    <source>
        <dbReference type="ARBA" id="ARBA00022723"/>
    </source>
</evidence>
<dbReference type="GO" id="GO:0004427">
    <property type="term" value="F:inorganic diphosphate phosphatase activity"/>
    <property type="evidence" value="ECO:0007669"/>
    <property type="project" value="UniProtKB-EC"/>
</dbReference>
<keyword evidence="4" id="KW-0378">Hydrolase</keyword>
<dbReference type="Pfam" id="PF00719">
    <property type="entry name" value="Pyrophosphatase"/>
    <property type="match status" value="1"/>
</dbReference>
<reference evidence="6 7" key="1">
    <citation type="submission" date="2020-07" db="EMBL/GenBank/DDBJ databases">
        <authorList>
            <person name="Sun Q."/>
        </authorList>
    </citation>
    <scope>NUCLEOTIDE SEQUENCE [LARGE SCALE GENOMIC DNA]</scope>
    <source>
        <strain evidence="6 7">CGMCC 1.13654</strain>
    </source>
</reference>
<keyword evidence="5" id="KW-0460">Magnesium</keyword>
<dbReference type="GO" id="GO:0005737">
    <property type="term" value="C:cytoplasm"/>
    <property type="evidence" value="ECO:0007669"/>
    <property type="project" value="InterPro"/>
</dbReference>
<evidence type="ECO:0000256" key="1">
    <source>
        <dbReference type="ARBA" id="ARBA00001946"/>
    </source>
</evidence>
<dbReference type="GO" id="GO:0000287">
    <property type="term" value="F:magnesium ion binding"/>
    <property type="evidence" value="ECO:0007669"/>
    <property type="project" value="InterPro"/>
</dbReference>
<evidence type="ECO:0000313" key="6">
    <source>
        <dbReference type="EMBL" id="MBA2934393.1"/>
    </source>
</evidence>
<keyword evidence="7" id="KW-1185">Reference proteome</keyword>
<comment type="cofactor">
    <cofactor evidence="1">
        <name>Mg(2+)</name>
        <dbReference type="ChEBI" id="CHEBI:18420"/>
    </cofactor>
</comment>
<evidence type="ECO:0000256" key="4">
    <source>
        <dbReference type="ARBA" id="ARBA00022801"/>
    </source>
</evidence>
<evidence type="ECO:0000313" key="7">
    <source>
        <dbReference type="Proteomes" id="UP000570166"/>
    </source>
</evidence>
<gene>
    <name evidence="6" type="ORF">HZF05_09810</name>
</gene>
<dbReference type="Gene3D" id="3.90.80.10">
    <property type="entry name" value="Inorganic pyrophosphatase"/>
    <property type="match status" value="1"/>
</dbReference>
<name>A0A838L4G2_9SPHN</name>
<proteinExistence type="predicted"/>
<organism evidence="6 7">
    <name type="scientific">Sphingomonas chungangi</name>
    <dbReference type="NCBI Taxonomy" id="2683589"/>
    <lineage>
        <taxon>Bacteria</taxon>
        <taxon>Pseudomonadati</taxon>
        <taxon>Pseudomonadota</taxon>
        <taxon>Alphaproteobacteria</taxon>
        <taxon>Sphingomonadales</taxon>
        <taxon>Sphingomonadaceae</taxon>
        <taxon>Sphingomonas</taxon>
    </lineage>
</organism>
<evidence type="ECO:0000256" key="5">
    <source>
        <dbReference type="ARBA" id="ARBA00022842"/>
    </source>
</evidence>
<accession>A0A838L4G2</accession>
<dbReference type="InterPro" id="IPR008162">
    <property type="entry name" value="Pyrophosphatase"/>
</dbReference>
<keyword evidence="3" id="KW-0479">Metal-binding</keyword>
<sequence>MDLAAIPHRLDADTGICRVVIETPKGSRSKYTWDASIEAFELSALLPAGMSFPLDFGMVPSTLADDGDALDIFVIGDEPAAVGCVIDVHILGVIKAEQTERGRTFRNDRLIGRGALSVSYDQARHVSDLGEPFVEHLGRWFANYNALKGKGFEVLGIGDSAEAIRLIQDATERCETARHIGRDR</sequence>
<dbReference type="EC" id="3.6.1.1" evidence="2"/>
<dbReference type="SUPFAM" id="SSF50324">
    <property type="entry name" value="Inorganic pyrophosphatase"/>
    <property type="match status" value="1"/>
</dbReference>
<dbReference type="RefSeq" id="WP_160365879.1">
    <property type="nucleotide sequence ID" value="NZ_JACEIB010000006.1"/>
</dbReference>
<dbReference type="GO" id="GO:0006796">
    <property type="term" value="P:phosphate-containing compound metabolic process"/>
    <property type="evidence" value="ECO:0007669"/>
    <property type="project" value="InterPro"/>
</dbReference>
<dbReference type="AlphaFoldDB" id="A0A838L4G2"/>
<dbReference type="EMBL" id="JACEIB010000006">
    <property type="protein sequence ID" value="MBA2934393.1"/>
    <property type="molecule type" value="Genomic_DNA"/>
</dbReference>
<dbReference type="PANTHER" id="PTHR10286">
    <property type="entry name" value="INORGANIC PYROPHOSPHATASE"/>
    <property type="match status" value="1"/>
</dbReference>